<dbReference type="EMBL" id="QEAP01001200">
    <property type="protein sequence ID" value="TPX49762.1"/>
    <property type="molecule type" value="Genomic_DNA"/>
</dbReference>
<sequence length="253" mass="28050">MNGADQSSNAVLLKPPRTIRAFLDDLTEVAGPVFFVLDEIGKAFHNEDDSPDDIQQRDLFISFCNEILDSWFCMKNVFFVVVGRASFLNYVGRGPAGNRSSNVCLAIYPTQTMKQTVANNNDSSASLQHPQNETLRNSAASVASATPADQVAPQSSDYWTITKGVAIRTGFSCRECKKVILQGENVTVRDGRKMRFFYHEGCYAGVSDPRAQPNSSFQSDRFKSAFQSQAPPSKGRGKWSVSQYGYNDNAKWK</sequence>
<proteinExistence type="predicted"/>
<dbReference type="OrthoDB" id="10024807at2759"/>
<dbReference type="AlphaFoldDB" id="A0A507DDJ8"/>
<evidence type="ECO:0000313" key="2">
    <source>
        <dbReference type="EMBL" id="TPX49762.1"/>
    </source>
</evidence>
<gene>
    <name evidence="2" type="ORF">CcCBS67573_g10140</name>
</gene>
<dbReference type="Proteomes" id="UP000320333">
    <property type="component" value="Unassembled WGS sequence"/>
</dbReference>
<protein>
    <submittedName>
        <fullName evidence="2">Uncharacterized protein</fullName>
    </submittedName>
</protein>
<feature type="region of interest" description="Disordered" evidence="1">
    <location>
        <begin position="209"/>
        <end position="253"/>
    </location>
</feature>
<feature type="compositionally biased region" description="Polar residues" evidence="1">
    <location>
        <begin position="212"/>
        <end position="231"/>
    </location>
</feature>
<comment type="caution">
    <text evidence="2">The sequence shown here is derived from an EMBL/GenBank/DDBJ whole genome shotgun (WGS) entry which is preliminary data.</text>
</comment>
<evidence type="ECO:0000313" key="3">
    <source>
        <dbReference type="Proteomes" id="UP000320333"/>
    </source>
</evidence>
<organism evidence="2 3">
    <name type="scientific">Chytriomyces confervae</name>
    <dbReference type="NCBI Taxonomy" id="246404"/>
    <lineage>
        <taxon>Eukaryota</taxon>
        <taxon>Fungi</taxon>
        <taxon>Fungi incertae sedis</taxon>
        <taxon>Chytridiomycota</taxon>
        <taxon>Chytridiomycota incertae sedis</taxon>
        <taxon>Chytridiomycetes</taxon>
        <taxon>Chytridiales</taxon>
        <taxon>Chytriomycetaceae</taxon>
        <taxon>Chytriomyces</taxon>
    </lineage>
</organism>
<name>A0A507DDJ8_9FUNG</name>
<reference evidence="2 3" key="1">
    <citation type="journal article" date="2019" name="Sci. Rep.">
        <title>Comparative genomics of chytrid fungi reveal insights into the obligate biotrophic and pathogenic lifestyle of Synchytrium endobioticum.</title>
        <authorList>
            <person name="van de Vossenberg B.T.L.H."/>
            <person name="Warris S."/>
            <person name="Nguyen H.D.T."/>
            <person name="van Gent-Pelzer M.P.E."/>
            <person name="Joly D.L."/>
            <person name="van de Geest H.C."/>
            <person name="Bonants P.J.M."/>
            <person name="Smith D.S."/>
            <person name="Levesque C.A."/>
            <person name="van der Lee T.A.J."/>
        </authorList>
    </citation>
    <scope>NUCLEOTIDE SEQUENCE [LARGE SCALE GENOMIC DNA]</scope>
    <source>
        <strain evidence="2 3">CBS 675.73</strain>
    </source>
</reference>
<accession>A0A507DDJ8</accession>
<feature type="region of interest" description="Disordered" evidence="1">
    <location>
        <begin position="121"/>
        <end position="148"/>
    </location>
</feature>
<evidence type="ECO:0000256" key="1">
    <source>
        <dbReference type="SAM" id="MobiDB-lite"/>
    </source>
</evidence>
<keyword evidence="3" id="KW-1185">Reference proteome</keyword>
<feature type="compositionally biased region" description="Polar residues" evidence="1">
    <location>
        <begin position="121"/>
        <end position="144"/>
    </location>
</feature>